<sequence>MKKRILKFSMLLIILASFIINLKIENELSEAFSKIKTESIQNLEHKSNENFSKNGIENIGENLKSELIKMNIDDCDFNVTNDGLFFFQNKTICIINSHKCLRINTRYVFLKSIFRIEGFQTWY</sequence>
<keyword evidence="2" id="KW-1185">Reference proteome</keyword>
<dbReference type="RefSeq" id="WP_056013462.1">
    <property type="nucleotide sequence ID" value="NZ_LLYZ01000004.1"/>
</dbReference>
<comment type="caution">
    <text evidence="1">The sequence shown here is derived from an EMBL/GenBank/DDBJ whole genome shotgun (WGS) entry which is preliminary data.</text>
</comment>
<organism evidence="1 2">
    <name type="scientific">Chryseobacterium aquaticum</name>
    <dbReference type="NCBI Taxonomy" id="452084"/>
    <lineage>
        <taxon>Bacteria</taxon>
        <taxon>Pseudomonadati</taxon>
        <taxon>Bacteroidota</taxon>
        <taxon>Flavobacteriia</taxon>
        <taxon>Flavobacteriales</taxon>
        <taxon>Weeksellaceae</taxon>
        <taxon>Chryseobacterium group</taxon>
        <taxon>Chryseobacterium</taxon>
    </lineage>
</organism>
<gene>
    <name evidence="1" type="ORF">AR438_06770</name>
</gene>
<reference evidence="1 2" key="1">
    <citation type="submission" date="2015-10" db="EMBL/GenBank/DDBJ databases">
        <title>Chryseobacterium aquaticum genome.</title>
        <authorList>
            <person name="Newman J.D."/>
            <person name="Ferguson M.B."/>
            <person name="Miller J.R."/>
        </authorList>
    </citation>
    <scope>NUCLEOTIDE SEQUENCE [LARGE SCALE GENOMIC DNA]</scope>
    <source>
        <strain evidence="1 2">KCTC 12483</strain>
    </source>
</reference>
<accession>A0A0Q3PA24</accession>
<dbReference type="Proteomes" id="UP000051682">
    <property type="component" value="Unassembled WGS sequence"/>
</dbReference>
<dbReference type="AlphaFoldDB" id="A0A0Q3PA24"/>
<evidence type="ECO:0000313" key="2">
    <source>
        <dbReference type="Proteomes" id="UP000051682"/>
    </source>
</evidence>
<dbReference type="EMBL" id="LLYZ01000004">
    <property type="protein sequence ID" value="KQK26462.1"/>
    <property type="molecule type" value="Genomic_DNA"/>
</dbReference>
<protein>
    <submittedName>
        <fullName evidence="1">Uncharacterized protein</fullName>
    </submittedName>
</protein>
<dbReference type="OrthoDB" id="1264980at2"/>
<evidence type="ECO:0000313" key="1">
    <source>
        <dbReference type="EMBL" id="KQK26462.1"/>
    </source>
</evidence>
<proteinExistence type="predicted"/>
<name>A0A0Q3PA24_9FLAO</name>